<evidence type="ECO:0000256" key="2">
    <source>
        <dbReference type="ARBA" id="ARBA00023157"/>
    </source>
</evidence>
<dbReference type="RefSeq" id="XP_013793245.1">
    <property type="nucleotide sequence ID" value="XM_013937791.2"/>
</dbReference>
<name>A0ABM1C2W6_LIMPO</name>
<sequence>SNILYLATQKGYQVTLRCRSSGFPPPHISWLHNGEKLVPKSSRIELQPTGDLVILQSQSEDSGHYVCVAKNSAGREHKDFDLEVMVPPTIVTHPQDKDVTLGEKFVLECEAVGVPTPSVFWLLNNTKLSNQPVSRDGRSVLTIHNAGKENEGNYTCVATSRAGERKARSAIRVRVAPVVFGISRSSGRQVG</sequence>
<dbReference type="InterPro" id="IPR003598">
    <property type="entry name" value="Ig_sub2"/>
</dbReference>
<dbReference type="Gene3D" id="2.60.40.10">
    <property type="entry name" value="Immunoglobulins"/>
    <property type="match status" value="2"/>
</dbReference>
<keyword evidence="3" id="KW-0393">Immunoglobulin domain</keyword>
<evidence type="ECO:0000259" key="4">
    <source>
        <dbReference type="PROSITE" id="PS50835"/>
    </source>
</evidence>
<evidence type="ECO:0000256" key="1">
    <source>
        <dbReference type="ARBA" id="ARBA00022729"/>
    </source>
</evidence>
<dbReference type="GeneID" id="106477199"/>
<feature type="domain" description="Ig-like" evidence="4">
    <location>
        <begin position="88"/>
        <end position="172"/>
    </location>
</feature>
<keyword evidence="1" id="KW-0732">Signal</keyword>
<evidence type="ECO:0000313" key="6">
    <source>
        <dbReference type="RefSeq" id="XP_013793245.1"/>
    </source>
</evidence>
<protein>
    <submittedName>
        <fullName evidence="6">Peroxidasin-like</fullName>
    </submittedName>
</protein>
<evidence type="ECO:0000313" key="5">
    <source>
        <dbReference type="Proteomes" id="UP000694941"/>
    </source>
</evidence>
<dbReference type="SUPFAM" id="SSF48726">
    <property type="entry name" value="Immunoglobulin"/>
    <property type="match status" value="2"/>
</dbReference>
<proteinExistence type="predicted"/>
<keyword evidence="5" id="KW-1185">Reference proteome</keyword>
<dbReference type="InterPro" id="IPR013783">
    <property type="entry name" value="Ig-like_fold"/>
</dbReference>
<feature type="domain" description="Ig-like" evidence="4">
    <location>
        <begin position="1"/>
        <end position="83"/>
    </location>
</feature>
<accession>A0ABM1C2W6</accession>
<keyword evidence="2" id="KW-1015">Disulfide bond</keyword>
<organism evidence="5 6">
    <name type="scientific">Limulus polyphemus</name>
    <name type="common">Atlantic horseshoe crab</name>
    <dbReference type="NCBI Taxonomy" id="6850"/>
    <lineage>
        <taxon>Eukaryota</taxon>
        <taxon>Metazoa</taxon>
        <taxon>Ecdysozoa</taxon>
        <taxon>Arthropoda</taxon>
        <taxon>Chelicerata</taxon>
        <taxon>Merostomata</taxon>
        <taxon>Xiphosura</taxon>
        <taxon>Limulidae</taxon>
        <taxon>Limulus</taxon>
    </lineage>
</organism>
<dbReference type="PROSITE" id="PS50835">
    <property type="entry name" value="IG_LIKE"/>
    <property type="match status" value="2"/>
</dbReference>
<evidence type="ECO:0000256" key="3">
    <source>
        <dbReference type="ARBA" id="ARBA00023319"/>
    </source>
</evidence>
<dbReference type="InterPro" id="IPR003599">
    <property type="entry name" value="Ig_sub"/>
</dbReference>
<dbReference type="Pfam" id="PF07679">
    <property type="entry name" value="I-set"/>
    <property type="match status" value="1"/>
</dbReference>
<dbReference type="SMART" id="SM00409">
    <property type="entry name" value="IG"/>
    <property type="match status" value="2"/>
</dbReference>
<dbReference type="InterPro" id="IPR007110">
    <property type="entry name" value="Ig-like_dom"/>
</dbReference>
<dbReference type="InterPro" id="IPR050958">
    <property type="entry name" value="Cell_Adh-Cytoskel_Orgn"/>
</dbReference>
<dbReference type="PANTHER" id="PTHR45080">
    <property type="entry name" value="CONTACTIN 5"/>
    <property type="match status" value="1"/>
</dbReference>
<reference evidence="6" key="1">
    <citation type="submission" date="2025-08" db="UniProtKB">
        <authorList>
            <consortium name="RefSeq"/>
        </authorList>
    </citation>
    <scope>IDENTIFICATION</scope>
    <source>
        <tissue evidence="6">Muscle</tissue>
    </source>
</reference>
<feature type="non-terminal residue" evidence="6">
    <location>
        <position position="1"/>
    </location>
</feature>
<dbReference type="Pfam" id="PF13927">
    <property type="entry name" value="Ig_3"/>
    <property type="match status" value="1"/>
</dbReference>
<dbReference type="InterPro" id="IPR013098">
    <property type="entry name" value="Ig_I-set"/>
</dbReference>
<dbReference type="InterPro" id="IPR036179">
    <property type="entry name" value="Ig-like_dom_sf"/>
</dbReference>
<dbReference type="Proteomes" id="UP000694941">
    <property type="component" value="Unplaced"/>
</dbReference>
<dbReference type="SMART" id="SM00408">
    <property type="entry name" value="IGc2"/>
    <property type="match status" value="2"/>
</dbReference>
<dbReference type="PANTHER" id="PTHR45080:SF8">
    <property type="entry name" value="IG-LIKE DOMAIN-CONTAINING PROTEIN"/>
    <property type="match status" value="1"/>
</dbReference>
<gene>
    <name evidence="6" type="primary">LOC106477199</name>
</gene>